<dbReference type="GO" id="GO:0005737">
    <property type="term" value="C:cytoplasm"/>
    <property type="evidence" value="ECO:0007669"/>
    <property type="project" value="TreeGrafter"/>
</dbReference>
<evidence type="ECO:0000313" key="4">
    <source>
        <dbReference type="Proteomes" id="UP000523821"/>
    </source>
</evidence>
<dbReference type="InterPro" id="IPR011152">
    <property type="entry name" value="Pesterase_MJ0912"/>
</dbReference>
<dbReference type="PANTHER" id="PTHR42850">
    <property type="entry name" value="METALLOPHOSPHOESTERASE"/>
    <property type="match status" value="1"/>
</dbReference>
<dbReference type="SUPFAM" id="SSF56300">
    <property type="entry name" value="Metallo-dependent phosphatases"/>
    <property type="match status" value="1"/>
</dbReference>
<dbReference type="InterPro" id="IPR050126">
    <property type="entry name" value="Ap4A_hydrolase"/>
</dbReference>
<dbReference type="InterPro" id="IPR029052">
    <property type="entry name" value="Metallo-depent_PP-like"/>
</dbReference>
<sequence length="250" mass="27048">MDALRIAVVADIHGNLAALDAVIEDIAAASPDLVVNCGDCVSGPIEPAGTAERLLGLGWPTVRGNHDRYLVTLEPEAMKATDRVAYDRLAQRHFDWLETLPMTMEVAPGVLMFHATPADDRPYLTDAVAEERIVLAAPEAVAEAIAGVAGELFLFGHSHVPRQVRLPAGALLVNPGSVGLQAYHDEHPVPHRVEVGSPHARYAIVEGRAGLWRVEQRAVPYDWEHSARLADELGRPDWAYALRTGYAAPA</sequence>
<dbReference type="RefSeq" id="WP_246429559.1">
    <property type="nucleotide sequence ID" value="NZ_JACHOO010000001.1"/>
</dbReference>
<name>A0A7W9FKR8_9HYPH</name>
<evidence type="ECO:0000259" key="2">
    <source>
        <dbReference type="Pfam" id="PF12850"/>
    </source>
</evidence>
<gene>
    <name evidence="3" type="ORF">GGQ63_000436</name>
</gene>
<comment type="similarity">
    <text evidence="1">Belongs to the metallophosphoesterase superfamily. YfcE family.</text>
</comment>
<dbReference type="Proteomes" id="UP000523821">
    <property type="component" value="Unassembled WGS sequence"/>
</dbReference>
<dbReference type="GO" id="GO:0016791">
    <property type="term" value="F:phosphatase activity"/>
    <property type="evidence" value="ECO:0007669"/>
    <property type="project" value="TreeGrafter"/>
</dbReference>
<dbReference type="AlphaFoldDB" id="A0A7W9FKR8"/>
<dbReference type="Gene3D" id="3.60.21.10">
    <property type="match status" value="1"/>
</dbReference>
<evidence type="ECO:0000313" key="3">
    <source>
        <dbReference type="EMBL" id="MBB5751393.1"/>
    </source>
</evidence>
<organism evidence="3 4">
    <name type="scientific">Prosthecomicrobium pneumaticum</name>
    <dbReference type="NCBI Taxonomy" id="81895"/>
    <lineage>
        <taxon>Bacteria</taxon>
        <taxon>Pseudomonadati</taxon>
        <taxon>Pseudomonadota</taxon>
        <taxon>Alphaproteobacteria</taxon>
        <taxon>Hyphomicrobiales</taxon>
        <taxon>Kaistiaceae</taxon>
        <taxon>Prosthecomicrobium</taxon>
    </lineage>
</organism>
<proteinExistence type="inferred from homology"/>
<accession>A0A7W9FKR8</accession>
<keyword evidence="4" id="KW-1185">Reference proteome</keyword>
<dbReference type="EMBL" id="JACHOO010000001">
    <property type="protein sequence ID" value="MBB5751393.1"/>
    <property type="molecule type" value="Genomic_DNA"/>
</dbReference>
<dbReference type="PANTHER" id="PTHR42850:SF2">
    <property type="entry name" value="BLL5683 PROTEIN"/>
    <property type="match status" value="1"/>
</dbReference>
<feature type="domain" description="Calcineurin-like phosphoesterase" evidence="2">
    <location>
        <begin position="4"/>
        <end position="183"/>
    </location>
</feature>
<evidence type="ECO:0000256" key="1">
    <source>
        <dbReference type="ARBA" id="ARBA00008950"/>
    </source>
</evidence>
<reference evidence="3 4" key="1">
    <citation type="submission" date="2020-08" db="EMBL/GenBank/DDBJ databases">
        <title>Genomic Encyclopedia of Type Strains, Phase IV (KMG-IV): sequencing the most valuable type-strain genomes for metagenomic binning, comparative biology and taxonomic classification.</title>
        <authorList>
            <person name="Goeker M."/>
        </authorList>
    </citation>
    <scope>NUCLEOTIDE SEQUENCE [LARGE SCALE GENOMIC DNA]</scope>
    <source>
        <strain evidence="3 4">DSM 16268</strain>
    </source>
</reference>
<comment type="caution">
    <text evidence="3">The sequence shown here is derived from an EMBL/GenBank/DDBJ whole genome shotgun (WGS) entry which is preliminary data.</text>
</comment>
<protein>
    <submittedName>
        <fullName evidence="3">Putative phosphodiesterase</fullName>
    </submittedName>
</protein>
<dbReference type="InterPro" id="IPR024654">
    <property type="entry name" value="Calcineurin-like_PHP_lpxH"/>
</dbReference>
<dbReference type="PIRSF" id="PIRSF000883">
    <property type="entry name" value="Pesterase_MJ0912"/>
    <property type="match status" value="1"/>
</dbReference>
<dbReference type="Pfam" id="PF12850">
    <property type="entry name" value="Metallophos_2"/>
    <property type="match status" value="1"/>
</dbReference>